<protein>
    <recommendedName>
        <fullName evidence="4">EF-hand domain-containing protein</fullName>
    </recommendedName>
</protein>
<dbReference type="PROSITE" id="PS00018">
    <property type="entry name" value="EF_HAND_1"/>
    <property type="match status" value="1"/>
</dbReference>
<keyword evidence="1" id="KW-0732">Signal</keyword>
<evidence type="ECO:0008006" key="4">
    <source>
        <dbReference type="Google" id="ProtNLM"/>
    </source>
</evidence>
<dbReference type="RefSeq" id="WP_012176757.1">
    <property type="nucleotide sequence ID" value="NC_009952.1"/>
</dbReference>
<feature type="signal peptide" evidence="1">
    <location>
        <begin position="1"/>
        <end position="20"/>
    </location>
</feature>
<dbReference type="KEGG" id="dsh:Dshi_0075"/>
<dbReference type="EMBL" id="CP000830">
    <property type="protein sequence ID" value="ABV91824.1"/>
    <property type="molecule type" value="Genomic_DNA"/>
</dbReference>
<proteinExistence type="predicted"/>
<evidence type="ECO:0000313" key="2">
    <source>
        <dbReference type="EMBL" id="ABV91824.1"/>
    </source>
</evidence>
<dbReference type="Gene3D" id="1.10.238.10">
    <property type="entry name" value="EF-hand"/>
    <property type="match status" value="1"/>
</dbReference>
<dbReference type="OrthoDB" id="5470953at2"/>
<sequence length="80" mass="8286">MSRVAVCAMVAALCAAPAIASVSELDTDGDNLASYEEMTPIYPDLTEDLFGEIDTSGDGFVDDAELTAALDAEKLTPAAE</sequence>
<reference evidence="3" key="1">
    <citation type="journal article" date="2010" name="ISME J.">
        <title>The complete genome sequence of the algal symbiont Dinoroseobacter shibae: a hitchhiker's guide to life in the sea.</title>
        <authorList>
            <person name="Wagner-Dobler I."/>
            <person name="Ballhausen B."/>
            <person name="Berger M."/>
            <person name="Brinkhoff T."/>
            <person name="Buchholz I."/>
            <person name="Bunk B."/>
            <person name="Cypionka H."/>
            <person name="Daniel R."/>
            <person name="Drepper T."/>
            <person name="Gerdts G."/>
            <person name="Hahnke S."/>
            <person name="Han C."/>
            <person name="Jahn D."/>
            <person name="Kalhoefer D."/>
            <person name="Kiss H."/>
            <person name="Klenk H.P."/>
            <person name="Kyrpides N."/>
            <person name="Liebl W."/>
            <person name="Liesegang H."/>
            <person name="Meincke L."/>
            <person name="Pati A."/>
            <person name="Petersen J."/>
            <person name="Piekarski T."/>
            <person name="Pommerenke C."/>
            <person name="Pradella S."/>
            <person name="Pukall R."/>
            <person name="Rabus R."/>
            <person name="Stackebrandt E."/>
            <person name="Thole S."/>
            <person name="Thompson L."/>
            <person name="Tielen P."/>
            <person name="Tomasch J."/>
            <person name="von Jan M."/>
            <person name="Wanphrut N."/>
            <person name="Wichels A."/>
            <person name="Zech H."/>
            <person name="Simon M."/>
        </authorList>
    </citation>
    <scope>NUCLEOTIDE SEQUENCE [LARGE SCALE GENOMIC DNA]</scope>
    <source>
        <strain evidence="3">DSM 16493 / NCIMB 14021 / DFL 12</strain>
    </source>
</reference>
<keyword evidence="3" id="KW-1185">Reference proteome</keyword>
<organism evidence="2 3">
    <name type="scientific">Dinoroseobacter shibae (strain DSM 16493 / NCIMB 14021 / DFL 12)</name>
    <dbReference type="NCBI Taxonomy" id="398580"/>
    <lineage>
        <taxon>Bacteria</taxon>
        <taxon>Pseudomonadati</taxon>
        <taxon>Pseudomonadota</taxon>
        <taxon>Alphaproteobacteria</taxon>
        <taxon>Rhodobacterales</taxon>
        <taxon>Roseobacteraceae</taxon>
        <taxon>Dinoroseobacter</taxon>
    </lineage>
</organism>
<dbReference type="AlphaFoldDB" id="A8LJZ8"/>
<accession>A8LJZ8</accession>
<dbReference type="InterPro" id="IPR018247">
    <property type="entry name" value="EF_Hand_1_Ca_BS"/>
</dbReference>
<feature type="chain" id="PRO_5002726024" description="EF-hand domain-containing protein" evidence="1">
    <location>
        <begin position="21"/>
        <end position="80"/>
    </location>
</feature>
<dbReference type="Proteomes" id="UP000006833">
    <property type="component" value="Chromosome"/>
</dbReference>
<dbReference type="SUPFAM" id="SSF47473">
    <property type="entry name" value="EF-hand"/>
    <property type="match status" value="1"/>
</dbReference>
<dbReference type="InterPro" id="IPR011992">
    <property type="entry name" value="EF-hand-dom_pair"/>
</dbReference>
<evidence type="ECO:0000313" key="3">
    <source>
        <dbReference type="Proteomes" id="UP000006833"/>
    </source>
</evidence>
<dbReference type="eggNOG" id="ENOG5033IRI">
    <property type="taxonomic scope" value="Bacteria"/>
</dbReference>
<evidence type="ECO:0000256" key="1">
    <source>
        <dbReference type="SAM" id="SignalP"/>
    </source>
</evidence>
<gene>
    <name evidence="2" type="ordered locus">Dshi_0075</name>
</gene>
<dbReference type="HOGENOM" id="CLU_182254_1_0_5"/>
<name>A8LJZ8_DINSH</name>